<protein>
    <submittedName>
        <fullName evidence="1">Submandibular glandular kallikrein-9</fullName>
    </submittedName>
</protein>
<feature type="non-terminal residue" evidence="1">
    <location>
        <position position="304"/>
    </location>
</feature>
<dbReference type="InterPro" id="IPR009003">
    <property type="entry name" value="Peptidase_S1_PA"/>
</dbReference>
<evidence type="ECO:0000313" key="2">
    <source>
        <dbReference type="EMBL" id="JAG56624.1"/>
    </source>
</evidence>
<dbReference type="AlphaFoldDB" id="A0A0A9Z901"/>
<reference evidence="1" key="2">
    <citation type="submission" date="2014-07" db="EMBL/GenBank/DDBJ databases">
        <authorList>
            <person name="Hull J."/>
        </authorList>
    </citation>
    <scope>NUCLEOTIDE SEQUENCE</scope>
</reference>
<dbReference type="InterPro" id="IPR043504">
    <property type="entry name" value="Peptidase_S1_PA_chymotrypsin"/>
</dbReference>
<feature type="non-terminal residue" evidence="1">
    <location>
        <position position="1"/>
    </location>
</feature>
<proteinExistence type="predicted"/>
<evidence type="ECO:0000313" key="1">
    <source>
        <dbReference type="EMBL" id="JAG40376.1"/>
    </source>
</evidence>
<dbReference type="EMBL" id="GBRD01009197">
    <property type="protein sequence ID" value="JAG56624.1"/>
    <property type="molecule type" value="Transcribed_RNA"/>
</dbReference>
<accession>A0A0A9Z901</accession>
<reference evidence="1" key="1">
    <citation type="journal article" date="2014" name="PLoS ONE">
        <title>Transcriptome-Based Identification of ABC Transporters in the Western Tarnished Plant Bug Lygus hesperus.</title>
        <authorList>
            <person name="Hull J.J."/>
            <person name="Chaney K."/>
            <person name="Geib S.M."/>
            <person name="Fabrick J.A."/>
            <person name="Brent C.S."/>
            <person name="Walsh D."/>
            <person name="Lavine L.C."/>
        </authorList>
    </citation>
    <scope>NUCLEOTIDE SEQUENCE</scope>
</reference>
<dbReference type="Gene3D" id="2.40.10.10">
    <property type="entry name" value="Trypsin-like serine proteases"/>
    <property type="match status" value="1"/>
</dbReference>
<name>A0A0A9Z901_LYGHE</name>
<organism evidence="1">
    <name type="scientific">Lygus hesperus</name>
    <name type="common">Western plant bug</name>
    <dbReference type="NCBI Taxonomy" id="30085"/>
    <lineage>
        <taxon>Eukaryota</taxon>
        <taxon>Metazoa</taxon>
        <taxon>Ecdysozoa</taxon>
        <taxon>Arthropoda</taxon>
        <taxon>Hexapoda</taxon>
        <taxon>Insecta</taxon>
        <taxon>Pterygota</taxon>
        <taxon>Neoptera</taxon>
        <taxon>Paraneoptera</taxon>
        <taxon>Hemiptera</taxon>
        <taxon>Heteroptera</taxon>
        <taxon>Panheteroptera</taxon>
        <taxon>Cimicomorpha</taxon>
        <taxon>Miridae</taxon>
        <taxon>Mirini</taxon>
        <taxon>Lygus</taxon>
    </lineage>
</organism>
<reference evidence="2" key="3">
    <citation type="submission" date="2014-09" db="EMBL/GenBank/DDBJ databases">
        <authorList>
            <person name="Magalhaes I.L.F."/>
            <person name="Oliveira U."/>
            <person name="Santos F.R."/>
            <person name="Vidigal T.H.D.A."/>
            <person name="Brescovit A.D."/>
            <person name="Santos A.J."/>
        </authorList>
    </citation>
    <scope>NUCLEOTIDE SEQUENCE</scope>
</reference>
<gene>
    <name evidence="1" type="primary">Klk9_1</name>
    <name evidence="1" type="ORF">CM83_5083</name>
</gene>
<sequence>TAVHPNGTEYRVIVTRNRENVGVSFAPTYLWENHPFSFQRTKYGVFNREVTFYYESGTRLTQQVHFHEGCGKALTLDIAVIHLAAPIRPLLPVIQYMKLYWRRVNVTNKMVVQDFNLTQQEDEKRVCYIASFGRGWLNWPDNIVVDYKVKYRVYFEKSDVCYEYAGFFQLQDDQDIDKTLPKYPLDSFNPTPTTNKTVDSNNTYCMRSRAKVGNVCDHDRGAPLVCDGFVSGFVVRGTQFQYCSNLLPTPFFVVRATVMHSYYTHAVAAFTVGHEDEWRYIGYSRSVPIFYRDVYLYTLSLPLL</sequence>
<dbReference type="SUPFAM" id="SSF50494">
    <property type="entry name" value="Trypsin-like serine proteases"/>
    <property type="match status" value="1"/>
</dbReference>
<dbReference type="EMBL" id="GBHO01003228">
    <property type="protein sequence ID" value="JAG40376.1"/>
    <property type="molecule type" value="Transcribed_RNA"/>
</dbReference>